<dbReference type="AlphaFoldDB" id="A0A935T8V8"/>
<sequence length="339" mass="36303">MSNAENLILSDTQRLFVSARHGVYELHKSSHGTCERKLIPVVVDGIPGNCMMNGITAHGQYLYLACAHVHQSDNPLVRAVLNDVNDVEQTTKGLLQLYMAAFTFRVESWIVRCDLTKTPLAFTDPVARLPGDVATIGRRAANLTDTVLANGLTIDASGDFLYVANSAPGFAAGIYRVPSNPGKHSSPAMLWCRPPGCRPNGLKIKGDILYYTGNGTAAAVLGGVAINADGSAGDPQVIDTASLQIFDDFVTVEQGFLVAQFSDSMGLKTGSLRFVSRGGRQIGTLKRQEICKPCALAVAREDGALFTAGDVLIVDKHQGRVMVFTPDASWRDGLRANPV</sequence>
<evidence type="ECO:0000313" key="1">
    <source>
        <dbReference type="EMBL" id="MBK7952982.1"/>
    </source>
</evidence>
<protein>
    <submittedName>
        <fullName evidence="1">Uncharacterized protein</fullName>
    </submittedName>
</protein>
<dbReference type="Gene3D" id="2.120.10.30">
    <property type="entry name" value="TolB, C-terminal domain"/>
    <property type="match status" value="1"/>
</dbReference>
<accession>A0A935T8V8</accession>
<dbReference type="Proteomes" id="UP000706151">
    <property type="component" value="Unassembled WGS sequence"/>
</dbReference>
<organism evidence="1 2">
    <name type="scientific">Candidatus Accumulibacter affinis</name>
    <dbReference type="NCBI Taxonomy" id="2954384"/>
    <lineage>
        <taxon>Bacteria</taxon>
        <taxon>Pseudomonadati</taxon>
        <taxon>Pseudomonadota</taxon>
        <taxon>Betaproteobacteria</taxon>
        <taxon>Candidatus Accumulibacter</taxon>
    </lineage>
</organism>
<reference evidence="1 2" key="1">
    <citation type="submission" date="2020-10" db="EMBL/GenBank/DDBJ databases">
        <title>Connecting structure to function with the recovery of over 1000 high-quality activated sludge metagenome-assembled genomes encoding full-length rRNA genes using long-read sequencing.</title>
        <authorList>
            <person name="Singleton C.M."/>
            <person name="Petriglieri F."/>
            <person name="Kristensen J.M."/>
            <person name="Kirkegaard R.H."/>
            <person name="Michaelsen T.Y."/>
            <person name="Andersen M.H."/>
            <person name="Karst S.M."/>
            <person name="Dueholm M.S."/>
            <person name="Nielsen P.H."/>
            <person name="Albertsen M."/>
        </authorList>
    </citation>
    <scope>NUCLEOTIDE SEQUENCE [LARGE SCALE GENOMIC DNA]</scope>
    <source>
        <strain evidence="1">Fred_18-Q3-R57-64_BAT3C.720</strain>
    </source>
</reference>
<dbReference type="InterPro" id="IPR011042">
    <property type="entry name" value="6-blade_b-propeller_TolB-like"/>
</dbReference>
<evidence type="ECO:0000313" key="2">
    <source>
        <dbReference type="Proteomes" id="UP000706151"/>
    </source>
</evidence>
<proteinExistence type="predicted"/>
<name>A0A935T8V8_9PROT</name>
<gene>
    <name evidence="1" type="ORF">IPK02_02865</name>
</gene>
<comment type="caution">
    <text evidence="1">The sequence shown here is derived from an EMBL/GenBank/DDBJ whole genome shotgun (WGS) entry which is preliminary data.</text>
</comment>
<dbReference type="EMBL" id="JADJOT010000002">
    <property type="protein sequence ID" value="MBK7952982.1"/>
    <property type="molecule type" value="Genomic_DNA"/>
</dbReference>
<dbReference type="SUPFAM" id="SSF63825">
    <property type="entry name" value="YWTD domain"/>
    <property type="match status" value="1"/>
</dbReference>